<organism evidence="3">
    <name type="scientific">Populus davidiana</name>
    <dbReference type="NCBI Taxonomy" id="266767"/>
    <lineage>
        <taxon>Eukaryota</taxon>
        <taxon>Viridiplantae</taxon>
        <taxon>Streptophyta</taxon>
        <taxon>Embryophyta</taxon>
        <taxon>Tracheophyta</taxon>
        <taxon>Spermatophyta</taxon>
        <taxon>Magnoliopsida</taxon>
        <taxon>eudicotyledons</taxon>
        <taxon>Gunneridae</taxon>
        <taxon>Pentapetalae</taxon>
        <taxon>rosids</taxon>
        <taxon>fabids</taxon>
        <taxon>Malpighiales</taxon>
        <taxon>Salicaceae</taxon>
        <taxon>Saliceae</taxon>
        <taxon>Populus</taxon>
    </lineage>
</organism>
<feature type="transmembrane region" description="Helical" evidence="2">
    <location>
        <begin position="86"/>
        <end position="105"/>
    </location>
</feature>
<keyword evidence="2" id="KW-0472">Membrane</keyword>
<evidence type="ECO:0000256" key="2">
    <source>
        <dbReference type="SAM" id="Phobius"/>
    </source>
</evidence>
<proteinExistence type="predicted"/>
<sequence length="107" mass="10666">MFNLTFISCGARWSQKSSSYSTPTTEGTTTSQGSGTGSGVEYTGSGSGIDSGAGSGTGSGGETMLADGSWLAGLAMGDSYKTTSPSALQSAIMAFTTLVLIFALLHS</sequence>
<name>A0A6M2EAT6_9ROSI</name>
<keyword evidence="2" id="KW-1133">Transmembrane helix</keyword>
<dbReference type="EMBL" id="GILB01000456">
    <property type="protein sequence ID" value="NUU80789.1"/>
    <property type="molecule type" value="Transcribed_RNA"/>
</dbReference>
<feature type="region of interest" description="Disordered" evidence="1">
    <location>
        <begin position="10"/>
        <end position="61"/>
    </location>
</feature>
<dbReference type="AlphaFoldDB" id="A0A6M2EAT6"/>
<reference evidence="3" key="1">
    <citation type="submission" date="2020-03" db="EMBL/GenBank/DDBJ databases">
        <authorList>
            <person name="Zhang R."/>
        </authorList>
    </citation>
    <scope>NUCLEOTIDE SEQUENCE</scope>
</reference>
<evidence type="ECO:0000313" key="3">
    <source>
        <dbReference type="EMBL" id="NUU80789.1"/>
    </source>
</evidence>
<keyword evidence="2" id="KW-0812">Transmembrane</keyword>
<feature type="compositionally biased region" description="Gly residues" evidence="1">
    <location>
        <begin position="45"/>
        <end position="61"/>
    </location>
</feature>
<accession>A0A6M2EAT6</accession>
<feature type="compositionally biased region" description="Low complexity" evidence="1">
    <location>
        <begin position="17"/>
        <end position="33"/>
    </location>
</feature>
<protein>
    <submittedName>
        <fullName evidence="3">Uncharacterized protein</fullName>
    </submittedName>
</protein>
<evidence type="ECO:0000256" key="1">
    <source>
        <dbReference type="SAM" id="MobiDB-lite"/>
    </source>
</evidence>